<dbReference type="PANTHER" id="PTHR42924">
    <property type="entry name" value="EXONUCLEASE"/>
    <property type="match status" value="1"/>
</dbReference>
<organism evidence="3 4">
    <name type="scientific">Halorussus limi</name>
    <dbReference type="NCBI Taxonomy" id="2938695"/>
    <lineage>
        <taxon>Archaea</taxon>
        <taxon>Methanobacteriati</taxon>
        <taxon>Methanobacteriota</taxon>
        <taxon>Stenosarchaea group</taxon>
        <taxon>Halobacteria</taxon>
        <taxon>Halobacteriales</taxon>
        <taxon>Haladaptataceae</taxon>
        <taxon>Halorussus</taxon>
    </lineage>
</organism>
<dbReference type="CDD" id="cd07432">
    <property type="entry name" value="PHP_HisPPase"/>
    <property type="match status" value="1"/>
</dbReference>
<sequence length="239" mass="25956">MAPEVTVTIDPHVHSEGSYDGHEPVEMLLAQASDIGLDGIVVTDHDTIRESLRAAELAPEYGLVGIPGVEVSTAAGHLLAIGVTERPEPHRPLDETVAEVRDAGGVAIVPHPFQRTRHGVRRGRITDCDAIEVYNAWIFTGYRNRRARQFAARNDYPGVAASDAHSAKYIGRAYTELTVEASSKRDLDRDRIVSALANGDAEVHGRRQPFHRSVQHYARGAGRKVGHGVAANVANLARL</sequence>
<feature type="domain" description="Polymerase/histidinol phosphatase N-terminal" evidence="2">
    <location>
        <begin position="9"/>
        <end position="75"/>
    </location>
</feature>
<dbReference type="SUPFAM" id="SSF89550">
    <property type="entry name" value="PHP domain-like"/>
    <property type="match status" value="1"/>
</dbReference>
<dbReference type="InterPro" id="IPR004013">
    <property type="entry name" value="PHP_dom"/>
</dbReference>
<evidence type="ECO:0000313" key="4">
    <source>
        <dbReference type="Proteomes" id="UP000830729"/>
    </source>
</evidence>
<dbReference type="Pfam" id="PF13263">
    <property type="entry name" value="PHP_C"/>
    <property type="match status" value="1"/>
</dbReference>
<evidence type="ECO:0000256" key="1">
    <source>
        <dbReference type="SAM" id="MobiDB-lite"/>
    </source>
</evidence>
<dbReference type="InterPro" id="IPR016195">
    <property type="entry name" value="Pol/histidinol_Pase-like"/>
</dbReference>
<dbReference type="InterPro" id="IPR052018">
    <property type="entry name" value="PHP_domain"/>
</dbReference>
<dbReference type="GeneID" id="72185688"/>
<name>A0A8U0HQK8_9EURY</name>
<evidence type="ECO:0000259" key="2">
    <source>
        <dbReference type="SMART" id="SM00481"/>
    </source>
</evidence>
<keyword evidence="4" id="KW-1185">Reference proteome</keyword>
<dbReference type="InterPro" id="IPR003141">
    <property type="entry name" value="Pol/His_phosphatase_N"/>
</dbReference>
<feature type="compositionally biased region" description="Basic and acidic residues" evidence="1">
    <location>
        <begin position="11"/>
        <end position="20"/>
    </location>
</feature>
<dbReference type="SMART" id="SM00481">
    <property type="entry name" value="POLIIIAc"/>
    <property type="match status" value="1"/>
</dbReference>
<dbReference type="Proteomes" id="UP000830729">
    <property type="component" value="Chromosome"/>
</dbReference>
<proteinExistence type="predicted"/>
<accession>A0A8U0HQK8</accession>
<dbReference type="AlphaFoldDB" id="A0A8U0HQK8"/>
<dbReference type="GO" id="GO:0004534">
    <property type="term" value="F:5'-3' RNA exonuclease activity"/>
    <property type="evidence" value="ECO:0007669"/>
    <property type="project" value="TreeGrafter"/>
</dbReference>
<gene>
    <name evidence="3" type="ORF">M0R89_10775</name>
</gene>
<dbReference type="PANTHER" id="PTHR42924:SF3">
    <property type="entry name" value="POLYMERASE_HISTIDINOL PHOSPHATASE N-TERMINAL DOMAIN-CONTAINING PROTEIN"/>
    <property type="match status" value="1"/>
</dbReference>
<dbReference type="GO" id="GO:0035312">
    <property type="term" value="F:5'-3' DNA exonuclease activity"/>
    <property type="evidence" value="ECO:0007669"/>
    <property type="project" value="TreeGrafter"/>
</dbReference>
<dbReference type="Pfam" id="PF02811">
    <property type="entry name" value="PHP"/>
    <property type="match status" value="1"/>
</dbReference>
<reference evidence="3 4" key="1">
    <citation type="submission" date="2022-04" db="EMBL/GenBank/DDBJ databases">
        <title>Diverse halophilic archaea isolated from saline environments.</title>
        <authorList>
            <person name="Cui H.-L."/>
        </authorList>
    </citation>
    <scope>NUCLEOTIDE SEQUENCE [LARGE SCALE GENOMIC DNA]</scope>
    <source>
        <strain evidence="3 4">XZYJT49</strain>
    </source>
</reference>
<dbReference type="EMBL" id="CP096659">
    <property type="protein sequence ID" value="UPV73033.1"/>
    <property type="molecule type" value="Genomic_DNA"/>
</dbReference>
<dbReference type="Gene3D" id="3.20.20.140">
    <property type="entry name" value="Metal-dependent hydrolases"/>
    <property type="match status" value="1"/>
</dbReference>
<dbReference type="KEGG" id="halx:M0R89_10775"/>
<dbReference type="RefSeq" id="WP_248649091.1">
    <property type="nucleotide sequence ID" value="NZ_CP096659.1"/>
</dbReference>
<evidence type="ECO:0000313" key="3">
    <source>
        <dbReference type="EMBL" id="UPV73033.1"/>
    </source>
</evidence>
<feature type="region of interest" description="Disordered" evidence="1">
    <location>
        <begin position="1"/>
        <end position="20"/>
    </location>
</feature>
<protein>
    <submittedName>
        <fullName evidence="3">PHP domain-containing protein</fullName>
    </submittedName>
</protein>
<dbReference type="NCBIfam" id="NF038032">
    <property type="entry name" value="CehA_McbA_metalo"/>
    <property type="match status" value="1"/>
</dbReference>